<gene>
    <name evidence="2" type="ORF">CC86DRAFT_277603</name>
</gene>
<reference evidence="2" key="1">
    <citation type="journal article" date="2020" name="Stud. Mycol.">
        <title>101 Dothideomycetes genomes: a test case for predicting lifestyles and emergence of pathogens.</title>
        <authorList>
            <person name="Haridas S."/>
            <person name="Albert R."/>
            <person name="Binder M."/>
            <person name="Bloem J."/>
            <person name="Labutti K."/>
            <person name="Salamov A."/>
            <person name="Andreopoulos B."/>
            <person name="Baker S."/>
            <person name="Barry K."/>
            <person name="Bills G."/>
            <person name="Bluhm B."/>
            <person name="Cannon C."/>
            <person name="Castanera R."/>
            <person name="Culley D."/>
            <person name="Daum C."/>
            <person name="Ezra D."/>
            <person name="Gonzalez J."/>
            <person name="Henrissat B."/>
            <person name="Kuo A."/>
            <person name="Liang C."/>
            <person name="Lipzen A."/>
            <person name="Lutzoni F."/>
            <person name="Magnuson J."/>
            <person name="Mondo S."/>
            <person name="Nolan M."/>
            <person name="Ohm R."/>
            <person name="Pangilinan J."/>
            <person name="Park H.-J."/>
            <person name="Ramirez L."/>
            <person name="Alfaro M."/>
            <person name="Sun H."/>
            <person name="Tritt A."/>
            <person name="Yoshinaga Y."/>
            <person name="Zwiers L.-H."/>
            <person name="Turgeon B."/>
            <person name="Goodwin S."/>
            <person name="Spatafora J."/>
            <person name="Crous P."/>
            <person name="Grigoriev I."/>
        </authorList>
    </citation>
    <scope>NUCLEOTIDE SEQUENCE</scope>
    <source>
        <strain evidence="2">CBS 113818</strain>
    </source>
</reference>
<keyword evidence="3" id="KW-1185">Reference proteome</keyword>
<evidence type="ECO:0000259" key="1">
    <source>
        <dbReference type="Pfam" id="PF01926"/>
    </source>
</evidence>
<proteinExistence type="predicted"/>
<name>A0A6A7AKQ6_9PLEO</name>
<dbReference type="AlphaFoldDB" id="A0A6A7AKQ6"/>
<evidence type="ECO:0000313" key="2">
    <source>
        <dbReference type="EMBL" id="KAF2833840.1"/>
    </source>
</evidence>
<dbReference type="Gene3D" id="3.40.50.300">
    <property type="entry name" value="P-loop containing nucleotide triphosphate hydrolases"/>
    <property type="match status" value="1"/>
</dbReference>
<dbReference type="Pfam" id="PF01926">
    <property type="entry name" value="MMR_HSR1"/>
    <property type="match status" value="1"/>
</dbReference>
<sequence length="266" mass="29306">MAVLLLPGPTLPTTSSPTDPIIAVVGATGAGKSSFIEMLGGRDASGNKPGVGHNLESCTRNVTWYHASVDAQSVQLLDTPGFDDTTLSDSEVLEAISLELARIYKGSRSLNGLIYLYDVSRPRFGGQSSKNLMLFQQLVGDESLKNVVLVTTHWKQSDAQQLERQDELKTKYWKRMTLYGARIEKHDGSKKSAVRIIQPLISMSPTVVKIVDELVDQGLQWEDTAVGRSMSEAIAQLQKKMKEELAAVTSYLQEIEEKRATEAHQE</sequence>
<protein>
    <recommendedName>
        <fullName evidence="1">G domain-containing protein</fullName>
    </recommendedName>
</protein>
<dbReference type="OrthoDB" id="8954335at2759"/>
<dbReference type="SUPFAM" id="SSF52540">
    <property type="entry name" value="P-loop containing nucleoside triphosphate hydrolases"/>
    <property type="match status" value="1"/>
</dbReference>
<dbReference type="InterPro" id="IPR027417">
    <property type="entry name" value="P-loop_NTPase"/>
</dbReference>
<dbReference type="InterPro" id="IPR006073">
    <property type="entry name" value="GTP-bd"/>
</dbReference>
<organism evidence="2 3">
    <name type="scientific">Ophiobolus disseminans</name>
    <dbReference type="NCBI Taxonomy" id="1469910"/>
    <lineage>
        <taxon>Eukaryota</taxon>
        <taxon>Fungi</taxon>
        <taxon>Dikarya</taxon>
        <taxon>Ascomycota</taxon>
        <taxon>Pezizomycotina</taxon>
        <taxon>Dothideomycetes</taxon>
        <taxon>Pleosporomycetidae</taxon>
        <taxon>Pleosporales</taxon>
        <taxon>Pleosporineae</taxon>
        <taxon>Phaeosphaeriaceae</taxon>
        <taxon>Ophiobolus</taxon>
    </lineage>
</organism>
<dbReference type="Proteomes" id="UP000799424">
    <property type="component" value="Unassembled WGS sequence"/>
</dbReference>
<evidence type="ECO:0000313" key="3">
    <source>
        <dbReference type="Proteomes" id="UP000799424"/>
    </source>
</evidence>
<dbReference type="EMBL" id="MU006216">
    <property type="protein sequence ID" value="KAF2833840.1"/>
    <property type="molecule type" value="Genomic_DNA"/>
</dbReference>
<dbReference type="GO" id="GO:0005525">
    <property type="term" value="F:GTP binding"/>
    <property type="evidence" value="ECO:0007669"/>
    <property type="project" value="InterPro"/>
</dbReference>
<dbReference type="CDD" id="cd00882">
    <property type="entry name" value="Ras_like_GTPase"/>
    <property type="match status" value="1"/>
</dbReference>
<feature type="non-terminal residue" evidence="2">
    <location>
        <position position="266"/>
    </location>
</feature>
<accession>A0A6A7AKQ6</accession>
<feature type="domain" description="G" evidence="1">
    <location>
        <begin position="22"/>
        <end position="118"/>
    </location>
</feature>